<dbReference type="GO" id="GO:0016020">
    <property type="term" value="C:membrane"/>
    <property type="evidence" value="ECO:0007669"/>
    <property type="project" value="InterPro"/>
</dbReference>
<reference evidence="3 4" key="1">
    <citation type="journal article" date="2024" name="Science">
        <title>Giant polyketide synthase enzymes in the biosynthesis of giant marine polyether toxins.</title>
        <authorList>
            <person name="Fallon T.R."/>
            <person name="Shende V.V."/>
            <person name="Wierzbicki I.H."/>
            <person name="Pendleton A.L."/>
            <person name="Watervoot N.F."/>
            <person name="Auber R.P."/>
            <person name="Gonzalez D.J."/>
            <person name="Wisecaver J.H."/>
            <person name="Moore B.S."/>
        </authorList>
    </citation>
    <scope>NUCLEOTIDE SEQUENCE [LARGE SCALE GENOMIC DNA]</scope>
    <source>
        <strain evidence="3 4">12B1</strain>
    </source>
</reference>
<dbReference type="PANTHER" id="PTHR13715:SF99">
    <property type="entry name" value="INOSITOL 1,4,5-TRISPHOSPHATE RECEPTOR-LIKE PROTEIN A"/>
    <property type="match status" value="1"/>
</dbReference>
<dbReference type="InterPro" id="IPR001849">
    <property type="entry name" value="PH_domain"/>
</dbReference>
<dbReference type="GO" id="GO:0005262">
    <property type="term" value="F:calcium channel activity"/>
    <property type="evidence" value="ECO:0007669"/>
    <property type="project" value="InterPro"/>
</dbReference>
<evidence type="ECO:0000313" key="4">
    <source>
        <dbReference type="Proteomes" id="UP001515480"/>
    </source>
</evidence>
<feature type="region of interest" description="Disordered" evidence="1">
    <location>
        <begin position="1390"/>
        <end position="1471"/>
    </location>
</feature>
<feature type="compositionally biased region" description="Polar residues" evidence="1">
    <location>
        <begin position="1513"/>
        <end position="1522"/>
    </location>
</feature>
<feature type="region of interest" description="Disordered" evidence="1">
    <location>
        <begin position="1493"/>
        <end position="1529"/>
    </location>
</feature>
<feature type="compositionally biased region" description="Polar residues" evidence="1">
    <location>
        <begin position="332"/>
        <end position="341"/>
    </location>
</feature>
<dbReference type="SUPFAM" id="SSF50729">
    <property type="entry name" value="PH domain-like"/>
    <property type="match status" value="1"/>
</dbReference>
<feature type="compositionally biased region" description="Polar residues" evidence="1">
    <location>
        <begin position="1461"/>
        <end position="1471"/>
    </location>
</feature>
<dbReference type="Pfam" id="PF08709">
    <property type="entry name" value="Ins145_P3_rec"/>
    <property type="match status" value="1"/>
</dbReference>
<dbReference type="Pfam" id="PF01365">
    <property type="entry name" value="RYDR_ITPR"/>
    <property type="match status" value="1"/>
</dbReference>
<organism evidence="3 4">
    <name type="scientific">Prymnesium parvum</name>
    <name type="common">Toxic golden alga</name>
    <dbReference type="NCBI Taxonomy" id="97485"/>
    <lineage>
        <taxon>Eukaryota</taxon>
        <taxon>Haptista</taxon>
        <taxon>Haptophyta</taxon>
        <taxon>Prymnesiophyceae</taxon>
        <taxon>Prymnesiales</taxon>
        <taxon>Prymnesiaceae</taxon>
        <taxon>Prymnesium</taxon>
    </lineage>
</organism>
<comment type="caution">
    <text evidence="3">The sequence shown here is derived from an EMBL/GenBank/DDBJ whole genome shotgun (WGS) entry which is preliminary data.</text>
</comment>
<dbReference type="EMBL" id="JBGBPQ010000016">
    <property type="protein sequence ID" value="KAL1508494.1"/>
    <property type="molecule type" value="Genomic_DNA"/>
</dbReference>
<dbReference type="PROSITE" id="PS50003">
    <property type="entry name" value="PH_DOMAIN"/>
    <property type="match status" value="1"/>
</dbReference>
<evidence type="ECO:0000259" key="2">
    <source>
        <dbReference type="PROSITE" id="PS50003"/>
    </source>
</evidence>
<protein>
    <recommendedName>
        <fullName evidence="2">PH domain-containing protein</fullName>
    </recommendedName>
</protein>
<sequence>MASDDEQQLTIGSLVSIFVPGSSGFLTCEPKGTERLCVLDQTWKKHTGPACARPSHELSQLRPPGDFSRCVFQVRQQHHYSAHRRLRQHMTTTMHVPPALASDCEHERRLNESEFEAACGTPLRYGDMIQLAQPMGRGEQHPLADSREFLVLMRRAAEINEECGRVVVCSTAGEDAWLRVTPALRTQATGDRLRMHRFGDVVMASDPLLLEGVASRFSLHIETTLPLPTGHLEANGCTSTATPLKLLLYRPYSKYFADRLVCGTTITLRAADLAHGPFLQTDHEHCRGVHAHDVAKPPPKPQPLQDSDLEDSRNSDDSSDADLGGELGEDPSTMQVEQPSQPDEVENLPCSAYLKRLGVENGFRASSHAYWRLEDADSDGIEGRPMRIGSKFRLLHLATGRYLSDGSASAPEKSSGARETYQHAVHGAVGLATDAVTNVAGVATNAVQRTAKTFDAAVENVKRGFLAIETVLEHEDGRDGKADSSQNACAASLASPSKLLGAVEDALEDRKSALFDPYAVQRPKRTSLRSYLRESTAEKLSPEAAPQSSVVIRSGWLSKRAVSGVLRVWRRRYIVLTPKYIAWYRSDAAGTKPAGWLWLQVNGVAAEMDLMPRAWELLVHDARLALECKSTEEQQAWLRDVNRQLSLPGPRSFTAADEPPPLPFPSAAPSTASCANDSSVNNSTSSATGNAPSSPPPSPPAPVRSPRQSAHTSHTPAPIALPPSQADLGAQHKDEDLAEPSGELQGACWLQMSERRLCPSTVFSWRNKFTEIRGGAELSSKEMWFLFNEEQQCFVQPLVEEASGAPRRLGGQHSSLFALAVDPVPNDYGVFSIQTMEHTLIERVLFVKQCHTTLRDFVNQFDSIDSPMNEATVVWTPARLALVRLIGLLRGAKKRPAEFLQVQQLIVEHQLPDIIAQCTRVPFSSGCYAMLEPKAGKGTKLGEHSKASSSNREALEGETLAGGAAPLPNHYDPYQSDLVSDVHGLLGEDNFNKIWRAEVQGGPLHGFLSECYLLLKESATGNMSNKLYISQFLIGDYWETIISHCWHGLGAARLLSEIFADNVPLQDNVDDETIIDLMEPVSHGQLRTSRSLDFLIALCVSDGRVHRKNQRRLTDLLFSQRRDLLFDLWLESKPATTTRRASWLDESLEVVFIGAKLAHCTPPQGSQRRAGGRWAMPLVEWLQDQEYTDSGLKGFVVKQLELQALLCQHCQRMSVELQGVLRERLPLKLAETILADFAIIDRKPALVAHVVEAVRHLYVGSRGHDLSFFDVVRVWDDFEEVAEKGTKQLNGDCQEATRELPHMPIKMAIRKYLFERAHPLSAFDVSKNKLTLAFVRLLRDLMRMKAYAIVEIDQLHDSLARILDGSEDVPANKRLPGHLAITGVREVNARSCRGDARDRSGSGPPPLLRRPISSQSLRSFGLGETEQGSSESLSTGNVSGHRVYTKAALAPSTPGTRDRSGSGSKKPQFLHQLTSNRPWVTGVGAMTKAIFSPLTASSDEDRKLMEQRHSRQSKGYKSSQRPRTLEYAP</sequence>
<feature type="domain" description="PH" evidence="2">
    <location>
        <begin position="550"/>
        <end position="646"/>
    </location>
</feature>
<dbReference type="SUPFAM" id="SSF82109">
    <property type="entry name" value="MIR domain"/>
    <property type="match status" value="1"/>
</dbReference>
<dbReference type="InterPro" id="IPR000699">
    <property type="entry name" value="RIH_dom"/>
</dbReference>
<dbReference type="Proteomes" id="UP001515480">
    <property type="component" value="Unassembled WGS sequence"/>
</dbReference>
<proteinExistence type="predicted"/>
<feature type="compositionally biased region" description="Basic and acidic residues" evidence="1">
    <location>
        <begin position="1499"/>
        <end position="1509"/>
    </location>
</feature>
<evidence type="ECO:0000313" key="3">
    <source>
        <dbReference type="EMBL" id="KAL1508494.1"/>
    </source>
</evidence>
<dbReference type="PANTHER" id="PTHR13715">
    <property type="entry name" value="RYANODINE RECEPTOR AND IP3 RECEPTOR"/>
    <property type="match status" value="1"/>
</dbReference>
<feature type="compositionally biased region" description="Polar residues" evidence="1">
    <location>
        <begin position="1426"/>
        <end position="1438"/>
    </location>
</feature>
<dbReference type="InterPro" id="IPR014821">
    <property type="entry name" value="Ins145_P3_rcpt"/>
</dbReference>
<dbReference type="SMART" id="SM00233">
    <property type="entry name" value="PH"/>
    <property type="match status" value="1"/>
</dbReference>
<feature type="compositionally biased region" description="Pro residues" evidence="1">
    <location>
        <begin position="693"/>
        <end position="703"/>
    </location>
</feature>
<dbReference type="InterPro" id="IPR036300">
    <property type="entry name" value="MIR_dom_sf"/>
</dbReference>
<dbReference type="InterPro" id="IPR015925">
    <property type="entry name" value="Ryanodine_IP3_receptor"/>
</dbReference>
<dbReference type="Gene3D" id="2.30.29.30">
    <property type="entry name" value="Pleckstrin-homology domain (PH domain)/Phosphotyrosine-binding domain (PTB)"/>
    <property type="match status" value="1"/>
</dbReference>
<name>A0AB34IYJ0_PRYPA</name>
<dbReference type="Gene3D" id="2.80.10.50">
    <property type="match status" value="2"/>
</dbReference>
<dbReference type="InterPro" id="IPR011993">
    <property type="entry name" value="PH-like_dom_sf"/>
</dbReference>
<evidence type="ECO:0000256" key="1">
    <source>
        <dbReference type="SAM" id="MobiDB-lite"/>
    </source>
</evidence>
<keyword evidence="4" id="KW-1185">Reference proteome</keyword>
<gene>
    <name evidence="3" type="ORF">AB1Y20_004595</name>
</gene>
<feature type="region of interest" description="Disordered" evidence="1">
    <location>
        <begin position="290"/>
        <end position="345"/>
    </location>
</feature>
<feature type="region of interest" description="Disordered" evidence="1">
    <location>
        <begin position="649"/>
        <end position="740"/>
    </location>
</feature>
<feature type="compositionally biased region" description="Low complexity" evidence="1">
    <location>
        <begin position="667"/>
        <end position="692"/>
    </location>
</feature>
<accession>A0AB34IYJ0</accession>